<comment type="caution">
    <text evidence="2">The sequence shown here is derived from an EMBL/GenBank/DDBJ whole genome shotgun (WGS) entry which is preliminary data.</text>
</comment>
<dbReference type="Proteomes" id="UP000245383">
    <property type="component" value="Unassembled WGS sequence"/>
</dbReference>
<evidence type="ECO:0000256" key="1">
    <source>
        <dbReference type="SAM" id="MobiDB-lite"/>
    </source>
</evidence>
<evidence type="ECO:0000313" key="3">
    <source>
        <dbReference type="Proteomes" id="UP000245383"/>
    </source>
</evidence>
<proteinExistence type="predicted"/>
<keyword evidence="3" id="KW-1185">Reference proteome</keyword>
<dbReference type="OrthoDB" id="2897838at2759"/>
<reference evidence="2 3" key="1">
    <citation type="journal article" date="2018" name="MBio">
        <title>Comparative Genomics Reveals the Core Gene Toolbox for the Fungus-Insect Symbiosis.</title>
        <authorList>
            <person name="Wang Y."/>
            <person name="Stata M."/>
            <person name="Wang W."/>
            <person name="Stajich J.E."/>
            <person name="White M.M."/>
            <person name="Moncalvo J.M."/>
        </authorList>
    </citation>
    <scope>NUCLEOTIDE SEQUENCE [LARGE SCALE GENOMIC DNA]</scope>
    <source>
        <strain evidence="2 3">SWE-8-4</strain>
    </source>
</reference>
<gene>
    <name evidence="2" type="ORF">BB561_001779</name>
</gene>
<sequence length="709" mass="81217">MQKHKSGKFLQQNLIQQVIQKKRKKRLKITMVTLEGYQPYLPRLAEAFGEAIFIIQATEEIPGPKSGNHFSPRTNKWFLTAYRISEYYLINTLMLVKANIKNNEDNEDNDENYIPKLSSFSDLAVVVYSYSKKLATSKVTQIVRENITSHQQPNREYQYSLYGKRTVGRPANASYESDFFRSPIFKEERKENIYECPKFLGMKYTPPPHNKAATPAICKNNLALYRIQMTVANITRPIDDYVHKKLKDPASRIKGNNDLKINNLHKSMEIPGRLGALLAAKKPIAISRKNKRSSLCQRQQTASGTTSAMAQTPHNATPNTDNNDQTTQSREGIQNSVQESESREAKGFDKEKLYKSDNLWPTTHSSSTSIQEKNKKKSQLWNNQGVYRRPTSSSRPLETQQLCRGEEFQNVISDIHAQDDQEKGLYDLSESRGRFFAHSDTSEVQEISSQAQGKMYGEYKEIILQTKPAGVQDQDGEVQYDTISINYSSGDNNKLTSYEFKSFIRQDKGSQTRGQQTDQSWQDNTEKLGKLYWKGTSNSSNAKETIGIEKQFFKKIKIIYCNETTEIEIFTNASNTAWRIVVGSSQFRIVASIDNISPHKRQGIISSVLRATTSQCCWSLGISLFRQHYDPSIRTEIWGNHLSQITRSLRKTVVSLYRDKHTPSDVLCTNVHQPGRRAIKTDCSNRMIFINRDIHETEQDIWLIRRGSV</sequence>
<feature type="compositionally biased region" description="Low complexity" evidence="1">
    <location>
        <begin position="319"/>
        <end position="328"/>
    </location>
</feature>
<dbReference type="AlphaFoldDB" id="A0A2T9YT95"/>
<feature type="region of interest" description="Disordered" evidence="1">
    <location>
        <begin position="289"/>
        <end position="397"/>
    </location>
</feature>
<feature type="compositionally biased region" description="Basic and acidic residues" evidence="1">
    <location>
        <begin position="340"/>
        <end position="355"/>
    </location>
</feature>
<feature type="compositionally biased region" description="Polar residues" evidence="1">
    <location>
        <begin position="379"/>
        <end position="397"/>
    </location>
</feature>
<feature type="compositionally biased region" description="Polar residues" evidence="1">
    <location>
        <begin position="329"/>
        <end position="339"/>
    </location>
</feature>
<evidence type="ECO:0000313" key="2">
    <source>
        <dbReference type="EMBL" id="PVU95516.1"/>
    </source>
</evidence>
<dbReference type="EMBL" id="MBFR01000054">
    <property type="protein sequence ID" value="PVU95516.1"/>
    <property type="molecule type" value="Genomic_DNA"/>
</dbReference>
<feature type="compositionally biased region" description="Polar residues" evidence="1">
    <location>
        <begin position="359"/>
        <end position="371"/>
    </location>
</feature>
<organism evidence="2 3">
    <name type="scientific">Smittium simulii</name>
    <dbReference type="NCBI Taxonomy" id="133385"/>
    <lineage>
        <taxon>Eukaryota</taxon>
        <taxon>Fungi</taxon>
        <taxon>Fungi incertae sedis</taxon>
        <taxon>Zoopagomycota</taxon>
        <taxon>Kickxellomycotina</taxon>
        <taxon>Harpellomycetes</taxon>
        <taxon>Harpellales</taxon>
        <taxon>Legeriomycetaceae</taxon>
        <taxon>Smittium</taxon>
    </lineage>
</organism>
<accession>A0A2T9YT95</accession>
<name>A0A2T9YT95_9FUNG</name>
<protein>
    <submittedName>
        <fullName evidence="2">Uncharacterized protein</fullName>
    </submittedName>
</protein>
<feature type="compositionally biased region" description="Polar residues" evidence="1">
    <location>
        <begin position="293"/>
        <end position="318"/>
    </location>
</feature>